<dbReference type="EMBL" id="AZBU02000003">
    <property type="protein sequence ID" value="TKR88189.1"/>
    <property type="molecule type" value="Genomic_DNA"/>
</dbReference>
<proteinExistence type="predicted"/>
<comment type="caution">
    <text evidence="1">The sequence shown here is derived from an EMBL/GenBank/DDBJ whole genome shotgun (WGS) entry which is preliminary data.</text>
</comment>
<sequence>MSAANNLCQKVSHHFARSINHVGTAQRLVKFSFFPYPNDARITSFKTSYPKDELDRCTQKTTKNAMFASL</sequence>
<reference evidence="1 2" key="2">
    <citation type="journal article" date="2019" name="G3 (Bethesda)">
        <title>Hybrid Assembly of the Genome of the Entomopathogenic Nematode Steinernema carpocapsae Identifies the X-Chromosome.</title>
        <authorList>
            <person name="Serra L."/>
            <person name="Macchietto M."/>
            <person name="Macias-Munoz A."/>
            <person name="McGill C.J."/>
            <person name="Rodriguez I.M."/>
            <person name="Rodriguez B."/>
            <person name="Murad R."/>
            <person name="Mortazavi A."/>
        </authorList>
    </citation>
    <scope>NUCLEOTIDE SEQUENCE [LARGE SCALE GENOMIC DNA]</scope>
    <source>
        <strain evidence="1 2">ALL</strain>
    </source>
</reference>
<accession>A0A4U5NX66</accession>
<keyword evidence="2" id="KW-1185">Reference proteome</keyword>
<gene>
    <name evidence="1" type="ORF">L596_012473</name>
</gene>
<name>A0A4U5NX66_STECR</name>
<organism evidence="1 2">
    <name type="scientific">Steinernema carpocapsae</name>
    <name type="common">Entomopathogenic nematode</name>
    <dbReference type="NCBI Taxonomy" id="34508"/>
    <lineage>
        <taxon>Eukaryota</taxon>
        <taxon>Metazoa</taxon>
        <taxon>Ecdysozoa</taxon>
        <taxon>Nematoda</taxon>
        <taxon>Chromadorea</taxon>
        <taxon>Rhabditida</taxon>
        <taxon>Tylenchina</taxon>
        <taxon>Panagrolaimomorpha</taxon>
        <taxon>Strongyloidoidea</taxon>
        <taxon>Steinernematidae</taxon>
        <taxon>Steinernema</taxon>
    </lineage>
</organism>
<evidence type="ECO:0000313" key="1">
    <source>
        <dbReference type="EMBL" id="TKR88189.1"/>
    </source>
</evidence>
<dbReference type="Proteomes" id="UP000298663">
    <property type="component" value="Unassembled WGS sequence"/>
</dbReference>
<reference evidence="1 2" key="1">
    <citation type="journal article" date="2015" name="Genome Biol.">
        <title>Comparative genomics of Steinernema reveals deeply conserved gene regulatory networks.</title>
        <authorList>
            <person name="Dillman A.R."/>
            <person name="Macchietto M."/>
            <person name="Porter C.F."/>
            <person name="Rogers A."/>
            <person name="Williams B."/>
            <person name="Antoshechkin I."/>
            <person name="Lee M.M."/>
            <person name="Goodwin Z."/>
            <person name="Lu X."/>
            <person name="Lewis E.E."/>
            <person name="Goodrich-Blair H."/>
            <person name="Stock S.P."/>
            <person name="Adams B.J."/>
            <person name="Sternberg P.W."/>
            <person name="Mortazavi A."/>
        </authorList>
    </citation>
    <scope>NUCLEOTIDE SEQUENCE [LARGE SCALE GENOMIC DNA]</scope>
    <source>
        <strain evidence="1 2">ALL</strain>
    </source>
</reference>
<dbReference type="AlphaFoldDB" id="A0A4U5NX66"/>
<dbReference type="OrthoDB" id="48314at2759"/>
<protein>
    <submittedName>
        <fullName evidence="1">Uncharacterized protein</fullName>
    </submittedName>
</protein>
<evidence type="ECO:0000313" key="2">
    <source>
        <dbReference type="Proteomes" id="UP000298663"/>
    </source>
</evidence>